<gene>
    <name evidence="2" type="ORF">Pmani_034776</name>
</gene>
<dbReference type="EMBL" id="JAWZYT010004825">
    <property type="protein sequence ID" value="KAK4292459.1"/>
    <property type="molecule type" value="Genomic_DNA"/>
</dbReference>
<keyword evidence="3" id="KW-1185">Reference proteome</keyword>
<comment type="caution">
    <text evidence="2">The sequence shown here is derived from an EMBL/GenBank/DDBJ whole genome shotgun (WGS) entry which is preliminary data.</text>
</comment>
<protein>
    <submittedName>
        <fullName evidence="2">Uncharacterized protein</fullName>
    </submittedName>
</protein>
<evidence type="ECO:0000313" key="2">
    <source>
        <dbReference type="EMBL" id="KAK4292459.1"/>
    </source>
</evidence>
<feature type="non-terminal residue" evidence="2">
    <location>
        <position position="54"/>
    </location>
</feature>
<feature type="compositionally biased region" description="Basic and acidic residues" evidence="1">
    <location>
        <begin position="1"/>
        <end position="24"/>
    </location>
</feature>
<dbReference type="Proteomes" id="UP001292094">
    <property type="component" value="Unassembled WGS sequence"/>
</dbReference>
<dbReference type="AlphaFoldDB" id="A0AAE1TR69"/>
<evidence type="ECO:0000313" key="3">
    <source>
        <dbReference type="Proteomes" id="UP001292094"/>
    </source>
</evidence>
<feature type="region of interest" description="Disordered" evidence="1">
    <location>
        <begin position="1"/>
        <end position="33"/>
    </location>
</feature>
<proteinExistence type="predicted"/>
<sequence>MGEQKEAKNYEKEKKAKKEEKKEEEVEEEDVSLNGHVADFAQSFSAHGFGKIYG</sequence>
<evidence type="ECO:0000256" key="1">
    <source>
        <dbReference type="SAM" id="MobiDB-lite"/>
    </source>
</evidence>
<name>A0AAE1TR69_9EUCA</name>
<accession>A0AAE1TR69</accession>
<organism evidence="2 3">
    <name type="scientific">Petrolisthes manimaculis</name>
    <dbReference type="NCBI Taxonomy" id="1843537"/>
    <lineage>
        <taxon>Eukaryota</taxon>
        <taxon>Metazoa</taxon>
        <taxon>Ecdysozoa</taxon>
        <taxon>Arthropoda</taxon>
        <taxon>Crustacea</taxon>
        <taxon>Multicrustacea</taxon>
        <taxon>Malacostraca</taxon>
        <taxon>Eumalacostraca</taxon>
        <taxon>Eucarida</taxon>
        <taxon>Decapoda</taxon>
        <taxon>Pleocyemata</taxon>
        <taxon>Anomura</taxon>
        <taxon>Galatheoidea</taxon>
        <taxon>Porcellanidae</taxon>
        <taxon>Petrolisthes</taxon>
    </lineage>
</organism>
<reference evidence="2" key="1">
    <citation type="submission" date="2023-11" db="EMBL/GenBank/DDBJ databases">
        <title>Genome assemblies of two species of porcelain crab, Petrolisthes cinctipes and Petrolisthes manimaculis (Anomura: Porcellanidae).</title>
        <authorList>
            <person name="Angst P."/>
        </authorList>
    </citation>
    <scope>NUCLEOTIDE SEQUENCE</scope>
    <source>
        <strain evidence="2">PB745_02</strain>
        <tissue evidence="2">Gill</tissue>
    </source>
</reference>